<evidence type="ECO:0000256" key="2">
    <source>
        <dbReference type="ARBA" id="ARBA00022723"/>
    </source>
</evidence>
<sequence length="128" mass="14142">MVSFDEMESIAHQLISPTQLNKYIKYGHVAAAIQCESGHIYTGVSIDTSCSMGFCAEHGAIADMIKHGGNRIIKVIAVNKSGDIIPPCGRCREFISQINRENIHTEVKVNKEVVLSLGELLPFDWKNI</sequence>
<dbReference type="InterPro" id="IPR016193">
    <property type="entry name" value="Cytidine_deaminase-like"/>
</dbReference>
<dbReference type="PANTHER" id="PTHR11644:SF2">
    <property type="entry name" value="CYTIDINE DEAMINASE"/>
    <property type="match status" value="1"/>
</dbReference>
<dbReference type="GO" id="GO:0042802">
    <property type="term" value="F:identical protein binding"/>
    <property type="evidence" value="ECO:0007669"/>
    <property type="project" value="UniProtKB-ARBA"/>
</dbReference>
<keyword evidence="2" id="KW-0479">Metal-binding</keyword>
<evidence type="ECO:0000313" key="6">
    <source>
        <dbReference type="EMBL" id="PHM66306.1"/>
    </source>
</evidence>
<dbReference type="PANTHER" id="PTHR11644">
    <property type="entry name" value="CYTIDINE DEAMINASE"/>
    <property type="match status" value="1"/>
</dbReference>
<dbReference type="GO" id="GO:0004126">
    <property type="term" value="F:cytidine deaminase activity"/>
    <property type="evidence" value="ECO:0007669"/>
    <property type="project" value="TreeGrafter"/>
</dbReference>
<keyword evidence="3" id="KW-0378">Hydrolase</keyword>
<dbReference type="GO" id="GO:0072527">
    <property type="term" value="P:pyrimidine-containing compound metabolic process"/>
    <property type="evidence" value="ECO:0007669"/>
    <property type="project" value="UniProtKB-ARBA"/>
</dbReference>
<dbReference type="GO" id="GO:0008270">
    <property type="term" value="F:zinc ion binding"/>
    <property type="evidence" value="ECO:0007669"/>
    <property type="project" value="InterPro"/>
</dbReference>
<dbReference type="Pfam" id="PF00383">
    <property type="entry name" value="dCMP_cyt_deam_1"/>
    <property type="match status" value="1"/>
</dbReference>
<evidence type="ECO:0000256" key="4">
    <source>
        <dbReference type="ARBA" id="ARBA00022833"/>
    </source>
</evidence>
<comment type="caution">
    <text evidence="6">The sequence shown here is derived from an EMBL/GenBank/DDBJ whole genome shotgun (WGS) entry which is preliminary data.</text>
</comment>
<dbReference type="Proteomes" id="UP000222366">
    <property type="component" value="Unassembled WGS sequence"/>
</dbReference>
<keyword evidence="4" id="KW-0862">Zinc</keyword>
<dbReference type="EMBL" id="NJAJ01000009">
    <property type="protein sequence ID" value="PHM66306.1"/>
    <property type="molecule type" value="Genomic_DNA"/>
</dbReference>
<dbReference type="SUPFAM" id="SSF53927">
    <property type="entry name" value="Cytidine deaminase-like"/>
    <property type="match status" value="1"/>
</dbReference>
<feature type="domain" description="CMP/dCMP-type deaminase" evidence="5">
    <location>
        <begin position="26"/>
        <end position="102"/>
    </location>
</feature>
<dbReference type="RefSeq" id="WP_169926595.1">
    <property type="nucleotide sequence ID" value="NZ_CAWNRH010000170.1"/>
</dbReference>
<dbReference type="PROSITE" id="PS00903">
    <property type="entry name" value="CYT_DCMP_DEAMINASES_1"/>
    <property type="match status" value="1"/>
</dbReference>
<dbReference type="InterPro" id="IPR016192">
    <property type="entry name" value="APOBEC/CMP_deaminase_Zn-bd"/>
</dbReference>
<dbReference type="Gene3D" id="3.40.140.10">
    <property type="entry name" value="Cytidine Deaminase, domain 2"/>
    <property type="match status" value="1"/>
</dbReference>
<protein>
    <submittedName>
        <fullName evidence="6">Cytidine deaminase</fullName>
    </submittedName>
</protein>
<organism evidence="6 7">
    <name type="scientific">Xenorhabdus stockiae</name>
    <dbReference type="NCBI Taxonomy" id="351614"/>
    <lineage>
        <taxon>Bacteria</taxon>
        <taxon>Pseudomonadati</taxon>
        <taxon>Pseudomonadota</taxon>
        <taxon>Gammaproteobacteria</taxon>
        <taxon>Enterobacterales</taxon>
        <taxon>Morganellaceae</taxon>
        <taxon>Xenorhabdus</taxon>
    </lineage>
</organism>
<evidence type="ECO:0000256" key="3">
    <source>
        <dbReference type="ARBA" id="ARBA00022801"/>
    </source>
</evidence>
<gene>
    <name evidence="6" type="ORF">Xsto_01238</name>
</gene>
<evidence type="ECO:0000313" key="7">
    <source>
        <dbReference type="Proteomes" id="UP000222366"/>
    </source>
</evidence>
<accession>A0A2D0KS77</accession>
<proteinExistence type="inferred from homology"/>
<dbReference type="InterPro" id="IPR002125">
    <property type="entry name" value="CMP_dCMP_dom"/>
</dbReference>
<reference evidence="6 7" key="1">
    <citation type="journal article" date="2017" name="Nat. Microbiol.">
        <title>Natural product diversity associated with the nematode symbionts Photorhabdus and Xenorhabdus.</title>
        <authorList>
            <person name="Tobias N.J."/>
            <person name="Wolff H."/>
            <person name="Djahanschiri B."/>
            <person name="Grundmann F."/>
            <person name="Kronenwerth M."/>
            <person name="Shi Y.M."/>
            <person name="Simonyi S."/>
            <person name="Grun P."/>
            <person name="Shapiro-Ilan D."/>
            <person name="Pidot S.J."/>
            <person name="Stinear T.P."/>
            <person name="Ebersberger I."/>
            <person name="Bode H.B."/>
        </authorList>
    </citation>
    <scope>NUCLEOTIDE SEQUENCE [LARGE SCALE GENOMIC DNA]</scope>
    <source>
        <strain evidence="6 7">DSM 17904</strain>
    </source>
</reference>
<evidence type="ECO:0000259" key="5">
    <source>
        <dbReference type="Pfam" id="PF00383"/>
    </source>
</evidence>
<evidence type="ECO:0000256" key="1">
    <source>
        <dbReference type="ARBA" id="ARBA00006576"/>
    </source>
</evidence>
<comment type="similarity">
    <text evidence="1">Belongs to the cytidine and deoxycytidylate deaminase family.</text>
</comment>
<keyword evidence="7" id="KW-1185">Reference proteome</keyword>
<dbReference type="AlphaFoldDB" id="A0A2D0KS77"/>
<name>A0A2D0KS77_9GAMM</name>
<dbReference type="InterPro" id="IPR050202">
    <property type="entry name" value="Cyt/Deoxycyt_deaminase"/>
</dbReference>
<dbReference type="GO" id="GO:0005829">
    <property type="term" value="C:cytosol"/>
    <property type="evidence" value="ECO:0007669"/>
    <property type="project" value="TreeGrafter"/>
</dbReference>
<dbReference type="CDD" id="cd01283">
    <property type="entry name" value="cytidine_deaminase"/>
    <property type="match status" value="1"/>
</dbReference>
<dbReference type="GO" id="GO:0055086">
    <property type="term" value="P:nucleobase-containing small molecule metabolic process"/>
    <property type="evidence" value="ECO:0007669"/>
    <property type="project" value="UniProtKB-ARBA"/>
</dbReference>